<dbReference type="EMBL" id="LR796885">
    <property type="protein sequence ID" value="CAB4172588.1"/>
    <property type="molecule type" value="Genomic_DNA"/>
</dbReference>
<evidence type="ECO:0000313" key="1">
    <source>
        <dbReference type="EMBL" id="CAB4172588.1"/>
    </source>
</evidence>
<reference evidence="1" key="1">
    <citation type="submission" date="2020-05" db="EMBL/GenBank/DDBJ databases">
        <authorList>
            <person name="Chiriac C."/>
            <person name="Salcher M."/>
            <person name="Ghai R."/>
            <person name="Kavagutti S V."/>
        </authorList>
    </citation>
    <scope>NUCLEOTIDE SEQUENCE</scope>
</reference>
<organism evidence="1">
    <name type="scientific">uncultured Caudovirales phage</name>
    <dbReference type="NCBI Taxonomy" id="2100421"/>
    <lineage>
        <taxon>Viruses</taxon>
        <taxon>Duplodnaviria</taxon>
        <taxon>Heunggongvirae</taxon>
        <taxon>Uroviricota</taxon>
        <taxon>Caudoviricetes</taxon>
        <taxon>Peduoviridae</taxon>
        <taxon>Maltschvirus</taxon>
        <taxon>Maltschvirus maltsch</taxon>
    </lineage>
</organism>
<gene>
    <name evidence="1" type="ORF">UFOVP935_46</name>
</gene>
<name>A0A6J5PU43_9CAUD</name>
<accession>A0A6J5PU43</accession>
<proteinExistence type="predicted"/>
<sequence>MSLKPIENSGLDPLLWAKRPQSQNAWDLIVAEAKVDPRFKAIVEKHIADGVCDEALNLQYVWSFAAQNFVRPAWYVRANGERAAA</sequence>
<protein>
    <submittedName>
        <fullName evidence="1">Uncharacterized protein</fullName>
    </submittedName>
</protein>